<name>A0A7S3P8J5_9STRA</name>
<proteinExistence type="predicted"/>
<dbReference type="AlphaFoldDB" id="A0A7S3P8J5"/>
<feature type="region of interest" description="Disordered" evidence="1">
    <location>
        <begin position="146"/>
        <end position="166"/>
    </location>
</feature>
<feature type="region of interest" description="Disordered" evidence="1">
    <location>
        <begin position="192"/>
        <end position="218"/>
    </location>
</feature>
<sequence>MSDDEGIPMPAPVERHDRQTSFARAFFSAGTDPSVLNMMEEIDEDEGEEEILPESVVIPRSRPMGRRTSTRALMSSSITRMSSRSLLQSHMVSGNKPVPPPPPPMEGDTPNSSATKEFHQRVSRQPSWYRELLEQGVSPEDLAAIVGDPDLVPGEDAGAESQAKANDEMLAEQHRFLALIEAKKRVQERLGYDPEQRRQEAKAPPPPSPQTRPCPLPTLNLPRWAPAKEFPYTVPPKQVPIYSERFIRPRVPRQPELQKGEVGSTPGPGQMLVRCLGCKVNLRVNMQATLVLCENCYVVCPASSTRK</sequence>
<accession>A0A7S3P8J5</accession>
<dbReference type="EMBL" id="HBIM01015306">
    <property type="protein sequence ID" value="CAE0414914.1"/>
    <property type="molecule type" value="Transcribed_RNA"/>
</dbReference>
<protein>
    <submittedName>
        <fullName evidence="2">Uncharacterized protein</fullName>
    </submittedName>
</protein>
<feature type="compositionally biased region" description="Basic and acidic residues" evidence="1">
    <location>
        <begin position="192"/>
        <end position="201"/>
    </location>
</feature>
<gene>
    <name evidence="2" type="ORF">ACOF00016_LOCUS12089</name>
</gene>
<evidence type="ECO:0000313" key="2">
    <source>
        <dbReference type="EMBL" id="CAE0414914.1"/>
    </source>
</evidence>
<feature type="compositionally biased region" description="Low complexity" evidence="1">
    <location>
        <begin position="73"/>
        <end position="87"/>
    </location>
</feature>
<feature type="compositionally biased region" description="Pro residues" evidence="1">
    <location>
        <begin position="203"/>
        <end position="216"/>
    </location>
</feature>
<reference evidence="2" key="1">
    <citation type="submission" date="2021-01" db="EMBL/GenBank/DDBJ databases">
        <authorList>
            <person name="Corre E."/>
            <person name="Pelletier E."/>
            <person name="Niang G."/>
            <person name="Scheremetjew M."/>
            <person name="Finn R."/>
            <person name="Kale V."/>
            <person name="Holt S."/>
            <person name="Cochrane G."/>
            <person name="Meng A."/>
            <person name="Brown T."/>
            <person name="Cohen L."/>
        </authorList>
    </citation>
    <scope>NUCLEOTIDE SEQUENCE</scope>
    <source>
        <strain evidence="2">CCMP127</strain>
    </source>
</reference>
<evidence type="ECO:0000256" key="1">
    <source>
        <dbReference type="SAM" id="MobiDB-lite"/>
    </source>
</evidence>
<feature type="region of interest" description="Disordered" evidence="1">
    <location>
        <begin position="59"/>
        <end position="123"/>
    </location>
</feature>
<organism evidence="2">
    <name type="scientific">Amphora coffeiformis</name>
    <dbReference type="NCBI Taxonomy" id="265554"/>
    <lineage>
        <taxon>Eukaryota</taxon>
        <taxon>Sar</taxon>
        <taxon>Stramenopiles</taxon>
        <taxon>Ochrophyta</taxon>
        <taxon>Bacillariophyta</taxon>
        <taxon>Bacillariophyceae</taxon>
        <taxon>Bacillariophycidae</taxon>
        <taxon>Thalassiophysales</taxon>
        <taxon>Catenulaceae</taxon>
        <taxon>Amphora</taxon>
    </lineage>
</organism>